<dbReference type="Proteomes" id="UP000673691">
    <property type="component" value="Unassembled WGS sequence"/>
</dbReference>
<dbReference type="AlphaFoldDB" id="A0A8H7ZZ92"/>
<name>A0A8H7ZZ92_9FUNG</name>
<evidence type="ECO:0000256" key="1">
    <source>
        <dbReference type="SAM" id="MobiDB-lite"/>
    </source>
</evidence>
<dbReference type="EMBL" id="JAEFCI010002640">
    <property type="protein sequence ID" value="KAG5462091.1"/>
    <property type="molecule type" value="Genomic_DNA"/>
</dbReference>
<organism evidence="2 3">
    <name type="scientific">Olpidium bornovanus</name>
    <dbReference type="NCBI Taxonomy" id="278681"/>
    <lineage>
        <taxon>Eukaryota</taxon>
        <taxon>Fungi</taxon>
        <taxon>Fungi incertae sedis</taxon>
        <taxon>Olpidiomycota</taxon>
        <taxon>Olpidiomycotina</taxon>
        <taxon>Olpidiomycetes</taxon>
        <taxon>Olpidiales</taxon>
        <taxon>Olpidiaceae</taxon>
        <taxon>Olpidium</taxon>
    </lineage>
</organism>
<keyword evidence="3" id="KW-1185">Reference proteome</keyword>
<feature type="compositionally biased region" description="Basic and acidic residues" evidence="1">
    <location>
        <begin position="211"/>
        <end position="222"/>
    </location>
</feature>
<proteinExistence type="predicted"/>
<comment type="caution">
    <text evidence="2">The sequence shown here is derived from an EMBL/GenBank/DDBJ whole genome shotgun (WGS) entry which is preliminary data.</text>
</comment>
<feature type="region of interest" description="Disordered" evidence="1">
    <location>
        <begin position="52"/>
        <end position="111"/>
    </location>
</feature>
<evidence type="ECO:0000313" key="3">
    <source>
        <dbReference type="Proteomes" id="UP000673691"/>
    </source>
</evidence>
<accession>A0A8H7ZZ92</accession>
<gene>
    <name evidence="2" type="ORF">BJ554DRAFT_5614</name>
</gene>
<evidence type="ECO:0000313" key="2">
    <source>
        <dbReference type="EMBL" id="KAG5462091.1"/>
    </source>
</evidence>
<feature type="region of interest" description="Disordered" evidence="1">
    <location>
        <begin position="128"/>
        <end position="151"/>
    </location>
</feature>
<feature type="compositionally biased region" description="Basic and acidic residues" evidence="1">
    <location>
        <begin position="436"/>
        <end position="446"/>
    </location>
</feature>
<sequence length="508" mass="54156">MEIGVGHAMEITNLAVYPTNCLQLSLDIKATFLIQKPRFPANLDYALRKAGEVDSEDPKDPQLGATYNGKPPGDDAVDRMGPASGNPVEWELWSPRGSNTVDSDESIPQPDVEHDHLLRDLEDYLHLRNAPDSRRARGKSGPQDATRALPPQLAVGPRLPFASFLSERARKANDGFPNPSFAGGASENFTQEIGSFGDAYHDFEEPAGLARRDSEVEDHRPWNENSGGLLRDRGENVYGGQAFTGEPVAAPGPEKPATGWASIPCAPVFGAAVMDSRRPETAAMVTGVGADDHVLISRQARAVRFAEGHLGWPVETEYAMSCGAGDQFTSGLDEAFCPTRYATAGSWDNANPAGSVGANSKLTQTPTELLKLSLASPTSSTSAPNQLVLVGSIALAGLAVVSALGPRQDCPAAEAAETRLAFRQVDFGRRGGTYDRKSRFGSEKGDNGGALRVTSGLAKPRPRSHYGSITKPASHLRTVAPPDTPETGKLSPLYPRPAARKSTANLRK</sequence>
<protein>
    <submittedName>
        <fullName evidence="2">Uncharacterized protein</fullName>
    </submittedName>
</protein>
<feature type="region of interest" description="Disordered" evidence="1">
    <location>
        <begin position="436"/>
        <end position="508"/>
    </location>
</feature>
<reference evidence="2 3" key="1">
    <citation type="journal article" name="Sci. Rep.">
        <title>Genome-scale phylogenetic analyses confirm Olpidium as the closest living zoosporic fungus to the non-flagellated, terrestrial fungi.</title>
        <authorList>
            <person name="Chang Y."/>
            <person name="Rochon D."/>
            <person name="Sekimoto S."/>
            <person name="Wang Y."/>
            <person name="Chovatia M."/>
            <person name="Sandor L."/>
            <person name="Salamov A."/>
            <person name="Grigoriev I.V."/>
            <person name="Stajich J.E."/>
            <person name="Spatafora J.W."/>
        </authorList>
    </citation>
    <scope>NUCLEOTIDE SEQUENCE [LARGE SCALE GENOMIC DNA]</scope>
    <source>
        <strain evidence="2">S191</strain>
    </source>
</reference>
<feature type="region of interest" description="Disordered" evidence="1">
    <location>
        <begin position="211"/>
        <end position="233"/>
    </location>
</feature>